<comment type="caution">
    <text evidence="2">The sequence shown here is derived from an EMBL/GenBank/DDBJ whole genome shotgun (WGS) entry which is preliminary data.</text>
</comment>
<feature type="signal peptide" evidence="1">
    <location>
        <begin position="1"/>
        <end position="22"/>
    </location>
</feature>
<dbReference type="EMBL" id="BQFW01000004">
    <property type="protein sequence ID" value="GJJ70914.1"/>
    <property type="molecule type" value="Genomic_DNA"/>
</dbReference>
<evidence type="ECO:0000256" key="1">
    <source>
        <dbReference type="SAM" id="SignalP"/>
    </source>
</evidence>
<reference evidence="2" key="2">
    <citation type="journal article" date="2022" name="Microbiol. Resour. Announc.">
        <title>Whole-Genome Sequence of Entomortierella parvispora E1425, a Mucoromycotan Fungus Associated with Burkholderiaceae-Related Endosymbiotic Bacteria.</title>
        <authorList>
            <person name="Herlambang A."/>
            <person name="Guo Y."/>
            <person name="Takashima Y."/>
            <person name="Narisawa K."/>
            <person name="Ohta H."/>
            <person name="Nishizawa T."/>
        </authorList>
    </citation>
    <scope>NUCLEOTIDE SEQUENCE</scope>
    <source>
        <strain evidence="2">E1425</strain>
    </source>
</reference>
<proteinExistence type="predicted"/>
<organism evidence="2 3">
    <name type="scientific">Entomortierella parvispora</name>
    <dbReference type="NCBI Taxonomy" id="205924"/>
    <lineage>
        <taxon>Eukaryota</taxon>
        <taxon>Fungi</taxon>
        <taxon>Fungi incertae sedis</taxon>
        <taxon>Mucoromycota</taxon>
        <taxon>Mortierellomycotina</taxon>
        <taxon>Mortierellomycetes</taxon>
        <taxon>Mortierellales</taxon>
        <taxon>Mortierellaceae</taxon>
        <taxon>Entomortierella</taxon>
    </lineage>
</organism>
<feature type="chain" id="PRO_5040441206" evidence="1">
    <location>
        <begin position="23"/>
        <end position="401"/>
    </location>
</feature>
<accession>A0A9P3LUG7</accession>
<gene>
    <name evidence="2" type="ORF">EMPS_03264</name>
</gene>
<protein>
    <submittedName>
        <fullName evidence="2">Uncharacterized protein</fullName>
    </submittedName>
</protein>
<keyword evidence="3" id="KW-1185">Reference proteome</keyword>
<dbReference type="Proteomes" id="UP000827284">
    <property type="component" value="Unassembled WGS sequence"/>
</dbReference>
<reference evidence="2" key="1">
    <citation type="submission" date="2021-11" db="EMBL/GenBank/DDBJ databases">
        <authorList>
            <person name="Herlambang A."/>
            <person name="Guo Y."/>
            <person name="Takashima Y."/>
            <person name="Nishizawa T."/>
        </authorList>
    </citation>
    <scope>NUCLEOTIDE SEQUENCE</scope>
    <source>
        <strain evidence="2">E1425</strain>
    </source>
</reference>
<dbReference type="AlphaFoldDB" id="A0A9P3LUG7"/>
<keyword evidence="1" id="KW-0732">Signal</keyword>
<sequence>MTRLVSIALLSISATLLAFAEAKADPGACFLTVPKDPLTAEGLATPYILKKGNCDQTVADQQVFVEATIFDLDTHTFGVYHPLVINEGTNPGAAPVVPQLPKNHVVGLWFGANANSVTLLGKDKTSLTTCVNGLSSKDTFGQVAFCNAEYFFRVVHAADKTGKGVVIPPIGVDLHGKPCPTTRHFGIIDQDQSDNVITTYLQYKTCFAQNTAKNRKKWKKALVINNGSDNALVADFLDPALKCTPFKAPSLMEPNVLLGSMALNELQATRQGAPVALVPSDDPMVLSNNKPSIRKVNAYRKGVDQPLIMHLSQATPKAYCENFGNIAPGYIESNSKQLVNNPSPDTGMADNLLTFMGQRYQASWTNLGCDKVLKKTSDITATLNKKGVAIAVHFNQSKPIK</sequence>
<name>A0A9P3LUG7_9FUNG</name>
<evidence type="ECO:0000313" key="3">
    <source>
        <dbReference type="Proteomes" id="UP000827284"/>
    </source>
</evidence>
<dbReference type="OrthoDB" id="2399191at2759"/>
<evidence type="ECO:0000313" key="2">
    <source>
        <dbReference type="EMBL" id="GJJ70914.1"/>
    </source>
</evidence>